<evidence type="ECO:0000256" key="1">
    <source>
        <dbReference type="SAM" id="MobiDB-lite"/>
    </source>
</evidence>
<feature type="region of interest" description="Disordered" evidence="1">
    <location>
        <begin position="1"/>
        <end position="58"/>
    </location>
</feature>
<dbReference type="EMBL" id="CADCUE010000201">
    <property type="protein sequence ID" value="CAA9347732.1"/>
    <property type="molecule type" value="Genomic_DNA"/>
</dbReference>
<protein>
    <submittedName>
        <fullName evidence="2">Uncharacterized protein</fullName>
    </submittedName>
</protein>
<evidence type="ECO:0000313" key="2">
    <source>
        <dbReference type="EMBL" id="CAA9347732.1"/>
    </source>
</evidence>
<organism evidence="2">
    <name type="scientific">uncultured Frankineae bacterium</name>
    <dbReference type="NCBI Taxonomy" id="437475"/>
    <lineage>
        <taxon>Bacteria</taxon>
        <taxon>Bacillati</taxon>
        <taxon>Actinomycetota</taxon>
        <taxon>Actinomycetes</taxon>
        <taxon>Frankiales</taxon>
        <taxon>environmental samples</taxon>
    </lineage>
</organism>
<gene>
    <name evidence="2" type="ORF">AVDCRST_MAG16-2159</name>
</gene>
<feature type="compositionally biased region" description="Low complexity" evidence="1">
    <location>
        <begin position="1"/>
        <end position="12"/>
    </location>
</feature>
<dbReference type="AlphaFoldDB" id="A0A6J4M1I0"/>
<accession>A0A6J4M1I0</accession>
<feature type="non-terminal residue" evidence="2">
    <location>
        <position position="58"/>
    </location>
</feature>
<name>A0A6J4M1I0_9ACTN</name>
<proteinExistence type="predicted"/>
<reference evidence="2" key="1">
    <citation type="submission" date="2020-02" db="EMBL/GenBank/DDBJ databases">
        <authorList>
            <person name="Meier V. D."/>
        </authorList>
    </citation>
    <scope>NUCLEOTIDE SEQUENCE</scope>
    <source>
        <strain evidence="2">AVDCRST_MAG16</strain>
    </source>
</reference>
<feature type="non-terminal residue" evidence="2">
    <location>
        <position position="1"/>
    </location>
</feature>
<sequence>APSRPAARAAPPDARPGSRRGRAQPARRPAHPHLAGGRSGQLAARTGALQRRPAYQFV</sequence>